<evidence type="ECO:0000259" key="1">
    <source>
        <dbReference type="SMART" id="SM00464"/>
    </source>
</evidence>
<dbReference type="PANTHER" id="PTHR46732:SF8">
    <property type="entry name" value="ATP-DEPENDENT PROTEASE LA (LON) DOMAIN PROTEIN"/>
    <property type="match status" value="1"/>
</dbReference>
<dbReference type="Proteomes" id="UP000219327">
    <property type="component" value="Unassembled WGS sequence"/>
</dbReference>
<feature type="domain" description="Lon N-terminal" evidence="1">
    <location>
        <begin position="3"/>
        <end position="195"/>
    </location>
</feature>
<dbReference type="Pfam" id="PF02190">
    <property type="entry name" value="LON_substr_bdg"/>
    <property type="match status" value="1"/>
</dbReference>
<dbReference type="InterPro" id="IPR046336">
    <property type="entry name" value="Lon_prtase_N_sf"/>
</dbReference>
<dbReference type="PANTHER" id="PTHR46732">
    <property type="entry name" value="ATP-DEPENDENT PROTEASE LA (LON) DOMAIN PROTEIN"/>
    <property type="match status" value="1"/>
</dbReference>
<protein>
    <submittedName>
        <fullName evidence="2">Peptidase S16</fullName>
    </submittedName>
</protein>
<evidence type="ECO:0000313" key="3">
    <source>
        <dbReference type="Proteomes" id="UP000219327"/>
    </source>
</evidence>
<accession>A0A2A5WT92</accession>
<proteinExistence type="predicted"/>
<evidence type="ECO:0000313" key="2">
    <source>
        <dbReference type="EMBL" id="PDH39424.1"/>
    </source>
</evidence>
<dbReference type="InterPro" id="IPR015947">
    <property type="entry name" value="PUA-like_sf"/>
</dbReference>
<reference evidence="2 3" key="1">
    <citation type="submission" date="2017-08" db="EMBL/GenBank/DDBJ databases">
        <title>Fine stratification of microbial communities through a metagenomic profile of the photic zone.</title>
        <authorList>
            <person name="Haro-Moreno J.M."/>
            <person name="Lopez-Perez M."/>
            <person name="De La Torre J."/>
            <person name="Picazo A."/>
            <person name="Camacho A."/>
            <person name="Rodriguez-Valera F."/>
        </authorList>
    </citation>
    <scope>NUCLEOTIDE SEQUENCE [LARGE SCALE GENOMIC DNA]</scope>
    <source>
        <strain evidence="2">MED-G24</strain>
    </source>
</reference>
<sequence length="202" mass="22502">MADIPLFPLGIVLLPGGRSQLKIFEQRYLSMVSSVMREDTGFGMVMISSGYEVLEGRESGQQPNVETLGSFVKVIDFSEGAGGMLLITIEAELKMRVLRNWSADDRLMMGQVEFMPPEEDQPVPTEFAHLVDLLEHLMRHPNIQPLFEDFDFSSACGVGGRLTEYLPCSELVKQGLLELQEPLERLVQLDRIVEELQASGGG</sequence>
<name>A0A2A5WT92_9GAMM</name>
<dbReference type="SUPFAM" id="SSF88697">
    <property type="entry name" value="PUA domain-like"/>
    <property type="match status" value="1"/>
</dbReference>
<organism evidence="2 3">
    <name type="scientific">OM182 bacterium MED-G24</name>
    <dbReference type="NCBI Taxonomy" id="1986255"/>
    <lineage>
        <taxon>Bacteria</taxon>
        <taxon>Pseudomonadati</taxon>
        <taxon>Pseudomonadota</taxon>
        <taxon>Gammaproteobacteria</taxon>
        <taxon>OMG group</taxon>
        <taxon>OM182 clade</taxon>
    </lineage>
</organism>
<dbReference type="EMBL" id="NTKD01000024">
    <property type="protein sequence ID" value="PDH39424.1"/>
    <property type="molecule type" value="Genomic_DNA"/>
</dbReference>
<dbReference type="SMART" id="SM00464">
    <property type="entry name" value="LON"/>
    <property type="match status" value="1"/>
</dbReference>
<dbReference type="InterPro" id="IPR003111">
    <property type="entry name" value="Lon_prtase_N"/>
</dbReference>
<dbReference type="Gene3D" id="2.30.130.40">
    <property type="entry name" value="LON domain-like"/>
    <property type="match status" value="1"/>
</dbReference>
<dbReference type="Gene3D" id="1.10.4060.10">
    <property type="entry name" value="BPP1347 like domain"/>
    <property type="match status" value="1"/>
</dbReference>
<comment type="caution">
    <text evidence="2">The sequence shown here is derived from an EMBL/GenBank/DDBJ whole genome shotgun (WGS) entry which is preliminary data.</text>
</comment>
<gene>
    <name evidence="2" type="ORF">CNE99_05525</name>
</gene>
<dbReference type="AlphaFoldDB" id="A0A2A5WT92"/>